<dbReference type="SMART" id="SM00387">
    <property type="entry name" value="HATPase_c"/>
    <property type="match status" value="1"/>
</dbReference>
<dbReference type="Pfam" id="PF05227">
    <property type="entry name" value="CHASE3"/>
    <property type="match status" value="1"/>
</dbReference>
<keyword evidence="4" id="KW-0597">Phosphoprotein</keyword>
<dbReference type="SUPFAM" id="SSF55874">
    <property type="entry name" value="ATPase domain of HSP90 chaperone/DNA topoisomerase II/histidine kinase"/>
    <property type="match status" value="1"/>
</dbReference>
<dbReference type="InterPro" id="IPR036097">
    <property type="entry name" value="HisK_dim/P_sf"/>
</dbReference>
<evidence type="ECO:0000256" key="10">
    <source>
        <dbReference type="SAM" id="MobiDB-lite"/>
    </source>
</evidence>
<evidence type="ECO:0000256" key="9">
    <source>
        <dbReference type="ARBA" id="ARBA00023012"/>
    </source>
</evidence>
<feature type="transmembrane region" description="Helical" evidence="11">
    <location>
        <begin position="190"/>
        <end position="213"/>
    </location>
</feature>
<evidence type="ECO:0000259" key="12">
    <source>
        <dbReference type="PROSITE" id="PS50109"/>
    </source>
</evidence>
<keyword evidence="15" id="KW-1185">Reference proteome</keyword>
<proteinExistence type="predicted"/>
<evidence type="ECO:0000256" key="1">
    <source>
        <dbReference type="ARBA" id="ARBA00000085"/>
    </source>
</evidence>
<dbReference type="InterPro" id="IPR003594">
    <property type="entry name" value="HATPase_dom"/>
</dbReference>
<keyword evidence="11" id="KW-0472">Membrane</keyword>
<evidence type="ECO:0000256" key="3">
    <source>
        <dbReference type="ARBA" id="ARBA00012438"/>
    </source>
</evidence>
<dbReference type="Gene3D" id="3.30.565.10">
    <property type="entry name" value="Histidine kinase-like ATPase, C-terminal domain"/>
    <property type="match status" value="1"/>
</dbReference>
<dbReference type="eggNOG" id="COG4251">
    <property type="taxonomic scope" value="Bacteria"/>
</dbReference>
<dbReference type="RefSeq" id="WP_013884033.1">
    <property type="nucleotide sequence ID" value="NC_015671.1"/>
</dbReference>
<dbReference type="Pfam" id="PF00672">
    <property type="entry name" value="HAMP"/>
    <property type="match status" value="1"/>
</dbReference>
<feature type="domain" description="Histidine kinase" evidence="12">
    <location>
        <begin position="303"/>
        <end position="518"/>
    </location>
</feature>
<dbReference type="AlphaFoldDB" id="F7ZZ99"/>
<evidence type="ECO:0000256" key="4">
    <source>
        <dbReference type="ARBA" id="ARBA00022553"/>
    </source>
</evidence>
<dbReference type="SUPFAM" id="SSF47384">
    <property type="entry name" value="Homodimeric domain of signal transducing histidine kinase"/>
    <property type="match status" value="1"/>
</dbReference>
<dbReference type="Gene3D" id="6.10.340.10">
    <property type="match status" value="1"/>
</dbReference>
<dbReference type="PROSITE" id="PS50885">
    <property type="entry name" value="HAMP"/>
    <property type="match status" value="1"/>
</dbReference>
<keyword evidence="5" id="KW-0808">Transferase</keyword>
<organism evidence="14 15">
    <name type="scientific">Cellulomonas gilvus (strain ATCC 13127 / NRRL B-14078)</name>
    <name type="common">Cellvibrio gilvus</name>
    <dbReference type="NCBI Taxonomy" id="593907"/>
    <lineage>
        <taxon>Bacteria</taxon>
        <taxon>Bacillati</taxon>
        <taxon>Actinomycetota</taxon>
        <taxon>Actinomycetes</taxon>
        <taxon>Micrococcales</taxon>
        <taxon>Cellulomonadaceae</taxon>
        <taxon>Cellulomonas</taxon>
    </lineage>
</organism>
<gene>
    <name evidence="14" type="ordered locus">Celgi_2014</name>
</gene>
<comment type="subcellular location">
    <subcellularLocation>
        <location evidence="2">Cell membrane</location>
    </subcellularLocation>
</comment>
<dbReference type="InterPro" id="IPR005467">
    <property type="entry name" value="His_kinase_dom"/>
</dbReference>
<keyword evidence="8 11" id="KW-1133">Transmembrane helix</keyword>
<evidence type="ECO:0000256" key="7">
    <source>
        <dbReference type="ARBA" id="ARBA00022777"/>
    </source>
</evidence>
<dbReference type="PANTHER" id="PTHR43304">
    <property type="entry name" value="PHYTOCHROME-LIKE PROTEIN CPH1"/>
    <property type="match status" value="1"/>
</dbReference>
<keyword evidence="7 14" id="KW-0418">Kinase</keyword>
<dbReference type="Pfam" id="PF00512">
    <property type="entry name" value="HisKA"/>
    <property type="match status" value="1"/>
</dbReference>
<dbReference type="STRING" id="593907.Celgi_2014"/>
<keyword evidence="6 11" id="KW-0812">Transmembrane</keyword>
<dbReference type="Pfam" id="PF02518">
    <property type="entry name" value="HATPase_c"/>
    <property type="match status" value="1"/>
</dbReference>
<dbReference type="GO" id="GO:0000155">
    <property type="term" value="F:phosphorelay sensor kinase activity"/>
    <property type="evidence" value="ECO:0007669"/>
    <property type="project" value="InterPro"/>
</dbReference>
<evidence type="ECO:0000256" key="2">
    <source>
        <dbReference type="ARBA" id="ARBA00004236"/>
    </source>
</evidence>
<dbReference type="InterPro" id="IPR052162">
    <property type="entry name" value="Sensor_kinase/Photoreceptor"/>
</dbReference>
<protein>
    <recommendedName>
        <fullName evidence="3">histidine kinase</fullName>
        <ecNumber evidence="3">2.7.13.3</ecNumber>
    </recommendedName>
</protein>
<dbReference type="InterPro" id="IPR007891">
    <property type="entry name" value="CHASE3"/>
</dbReference>
<dbReference type="HOGENOM" id="CLU_000445_114_71_11"/>
<name>F7ZZ99_CELGA</name>
<comment type="catalytic activity">
    <reaction evidence="1">
        <text>ATP + protein L-histidine = ADP + protein N-phospho-L-histidine.</text>
        <dbReference type="EC" id="2.7.13.3"/>
    </reaction>
</comment>
<dbReference type="GO" id="GO:0005886">
    <property type="term" value="C:plasma membrane"/>
    <property type="evidence" value="ECO:0007669"/>
    <property type="project" value="UniProtKB-SubCell"/>
</dbReference>
<feature type="region of interest" description="Disordered" evidence="10">
    <location>
        <begin position="514"/>
        <end position="547"/>
    </location>
</feature>
<dbReference type="InterPro" id="IPR036890">
    <property type="entry name" value="HATPase_C_sf"/>
</dbReference>
<dbReference type="SMART" id="SM00388">
    <property type="entry name" value="HisKA"/>
    <property type="match status" value="1"/>
</dbReference>
<evidence type="ECO:0000256" key="8">
    <source>
        <dbReference type="ARBA" id="ARBA00022989"/>
    </source>
</evidence>
<evidence type="ECO:0000313" key="14">
    <source>
        <dbReference type="EMBL" id="AEI12515.1"/>
    </source>
</evidence>
<dbReference type="KEGG" id="cga:Celgi_2014"/>
<dbReference type="SUPFAM" id="SSF158472">
    <property type="entry name" value="HAMP domain-like"/>
    <property type="match status" value="1"/>
</dbReference>
<dbReference type="PRINTS" id="PR00344">
    <property type="entry name" value="BCTRLSENSOR"/>
</dbReference>
<accession>F7ZZ99</accession>
<evidence type="ECO:0000256" key="5">
    <source>
        <dbReference type="ARBA" id="ARBA00022679"/>
    </source>
</evidence>
<dbReference type="EMBL" id="CP002665">
    <property type="protein sequence ID" value="AEI12515.1"/>
    <property type="molecule type" value="Genomic_DNA"/>
</dbReference>
<dbReference type="CDD" id="cd00082">
    <property type="entry name" value="HisKA"/>
    <property type="match status" value="1"/>
</dbReference>
<evidence type="ECO:0000256" key="6">
    <source>
        <dbReference type="ARBA" id="ARBA00022692"/>
    </source>
</evidence>
<dbReference type="EC" id="2.7.13.3" evidence="3"/>
<feature type="domain" description="HAMP" evidence="13">
    <location>
        <begin position="215"/>
        <end position="267"/>
    </location>
</feature>
<dbReference type="Gene3D" id="1.10.287.130">
    <property type="match status" value="1"/>
</dbReference>
<sequence length="547" mass="59427" precursor="true">MTAAHPQSTSLRHRLRRLLVGTGTFLAVLVALAAVAFAQQVQRQDAVTQDLFNAIVASDGAYIRLIDAETGLRGYAITGERASLAPYEDAVASGISFDAIADGIDRVGVAPSVLEAASRADRSARAWLEDYAAPLVAQIEADGPQSVQPGQVDRGQEQFDQVRLDVAAFVDQLREMREGISAELTSWTRAASTVVGVLAVVAVTVGVVLWFALRRWVVEPLESVAHDVRQVASGELGHAVRAEGPDEVVAMARDVELMRVALVDQVRSVESARAEVEDAHARLAERAEELHRSNRDLEQFAYVASHDLQEPLRKVASFTQLLQKRYGGQLDERADQYIEFAVDGAKRMQRLIQDLLGFSRVGRTGTEVVDVDLAAALATATDQLSEVIAETGAVVTHDPLPTVRGEQPLLVQLFQNLVGNAVKFRSPDRTPLVHVSARRVTDAWELVCADNGIGIDEQYAERVFVIFQRLHAKDVYDGTGIGLALCKKIVEFHRGTIWIEQPADGVGTRICWTIPDERPEQPSPTGDQPGAPQDPTGAPRAQDGATP</sequence>
<evidence type="ECO:0000313" key="15">
    <source>
        <dbReference type="Proteomes" id="UP000000485"/>
    </source>
</evidence>
<evidence type="ECO:0000256" key="11">
    <source>
        <dbReference type="SAM" id="Phobius"/>
    </source>
</evidence>
<dbReference type="SMART" id="SM00304">
    <property type="entry name" value="HAMP"/>
    <property type="match status" value="1"/>
</dbReference>
<dbReference type="OrthoDB" id="9808408at2"/>
<dbReference type="PANTHER" id="PTHR43304:SF1">
    <property type="entry name" value="PAC DOMAIN-CONTAINING PROTEIN"/>
    <property type="match status" value="1"/>
</dbReference>
<dbReference type="InterPro" id="IPR003661">
    <property type="entry name" value="HisK_dim/P_dom"/>
</dbReference>
<dbReference type="PROSITE" id="PS50109">
    <property type="entry name" value="HIS_KIN"/>
    <property type="match status" value="1"/>
</dbReference>
<dbReference type="InterPro" id="IPR003660">
    <property type="entry name" value="HAMP_dom"/>
</dbReference>
<keyword evidence="9" id="KW-0902">Two-component regulatory system</keyword>
<dbReference type="Proteomes" id="UP000000485">
    <property type="component" value="Chromosome"/>
</dbReference>
<reference evidence="15" key="1">
    <citation type="submission" date="2011-04" db="EMBL/GenBank/DDBJ databases">
        <title>Complete sequence of Cellvibrio gilvus ATCC 13127.</title>
        <authorList>
            <person name="Lucas S."/>
            <person name="Han J."/>
            <person name="Lapidus A."/>
            <person name="Cheng J.-F."/>
            <person name="Goodwin L."/>
            <person name="Pitluck S."/>
            <person name="Peters L."/>
            <person name="Munk A."/>
            <person name="Detter J.C."/>
            <person name="Han C."/>
            <person name="Tapia R."/>
            <person name="Land M."/>
            <person name="Hauser L."/>
            <person name="Kyrpides N."/>
            <person name="Ivanova N."/>
            <person name="Ovchinnikova G."/>
            <person name="Pagani I."/>
            <person name="Mead D."/>
            <person name="Brumm P."/>
            <person name="Woyke T."/>
        </authorList>
    </citation>
    <scope>NUCLEOTIDE SEQUENCE [LARGE SCALE GENOMIC DNA]</scope>
    <source>
        <strain evidence="15">ATCC 13127 / NRRL B-14078</strain>
    </source>
</reference>
<evidence type="ECO:0000259" key="13">
    <source>
        <dbReference type="PROSITE" id="PS50885"/>
    </source>
</evidence>
<dbReference type="InterPro" id="IPR004358">
    <property type="entry name" value="Sig_transdc_His_kin-like_C"/>
</dbReference>